<dbReference type="SUPFAM" id="SSF48264">
    <property type="entry name" value="Cytochrome P450"/>
    <property type="match status" value="1"/>
</dbReference>
<comment type="similarity">
    <text evidence="1 2">Belongs to the cytochrome P450 family.</text>
</comment>
<dbReference type="Gene3D" id="1.10.630.10">
    <property type="entry name" value="Cytochrome P450"/>
    <property type="match status" value="1"/>
</dbReference>
<dbReference type="InterPro" id="IPR036396">
    <property type="entry name" value="Cyt_P450_sf"/>
</dbReference>
<comment type="caution">
    <text evidence="3">The sequence shown here is derived from an EMBL/GenBank/DDBJ whole genome shotgun (WGS) entry which is preliminary data.</text>
</comment>
<proteinExistence type="inferred from homology"/>
<dbReference type="InterPro" id="IPR001128">
    <property type="entry name" value="Cyt_P450"/>
</dbReference>
<dbReference type="CDD" id="cd20625">
    <property type="entry name" value="CYP164-like"/>
    <property type="match status" value="1"/>
</dbReference>
<sequence length="422" mass="46803">MPLLKDLGLTTRIHAQRAVIWALARTGDLYSQVLAGQHLADPYPVYERIRQAGPLYRSRLGFHLITSHALCNQVVRDPRFGMRTSKGTSLGFEKSQYEAGGPLLNSFSETDPPDHTRLRQVVAPAFRPKKVREYRVGVEKLAHELLDKVAGRDEFDLIADFAAPLPIAVIADLLGLSGEDVDTERFASFGALFGQLLDGVRSSEQADQIKAATRELSELFERLMRERRDSDGTDLISVLSRAQAHGTVTVPELISACQVLLLAGFETAVNLIGNGVLALFQHPNQRAIVRDDLALMPRVVEEALRFDPPVQSNMRISHDDLELAGVRFKPDTPVLMLLGAANRDPEVYASPHRFDVTRTGEPEHLAFSGGMHYCIGASLARMEGEVALRVLLERMPDLRPAGPAQRRRSAAMRGLWRFPVRP</sequence>
<dbReference type="EMBL" id="JAAATY010000048">
    <property type="protein sequence ID" value="NRN70951.1"/>
    <property type="molecule type" value="Genomic_DNA"/>
</dbReference>
<name>A0ABX2FJI9_9PSEU</name>
<accession>A0ABX2FJI9</accession>
<dbReference type="RefSeq" id="WP_173142121.1">
    <property type="nucleotide sequence ID" value="NZ_CBCSGW010000025.1"/>
</dbReference>
<dbReference type="InterPro" id="IPR017972">
    <property type="entry name" value="Cyt_P450_CS"/>
</dbReference>
<keyword evidence="2" id="KW-0503">Monooxygenase</keyword>
<protein>
    <submittedName>
        <fullName evidence="3">Cytochrome</fullName>
    </submittedName>
</protein>
<keyword evidence="2" id="KW-0479">Metal-binding</keyword>
<keyword evidence="4" id="KW-1185">Reference proteome</keyword>
<gene>
    <name evidence="3" type="ORF">GC106_82260</name>
</gene>
<dbReference type="PRINTS" id="PR00359">
    <property type="entry name" value="BP450"/>
</dbReference>
<evidence type="ECO:0000313" key="3">
    <source>
        <dbReference type="EMBL" id="NRN70951.1"/>
    </source>
</evidence>
<dbReference type="Proteomes" id="UP000763557">
    <property type="component" value="Unassembled WGS sequence"/>
</dbReference>
<evidence type="ECO:0000313" key="4">
    <source>
        <dbReference type="Proteomes" id="UP000763557"/>
    </source>
</evidence>
<dbReference type="PANTHER" id="PTHR46696">
    <property type="entry name" value="P450, PUTATIVE (EUROFUNG)-RELATED"/>
    <property type="match status" value="1"/>
</dbReference>
<evidence type="ECO:0000256" key="1">
    <source>
        <dbReference type="ARBA" id="ARBA00010617"/>
    </source>
</evidence>
<keyword evidence="2" id="KW-0349">Heme</keyword>
<keyword evidence="2" id="KW-0560">Oxidoreductase</keyword>
<dbReference type="Pfam" id="PF00067">
    <property type="entry name" value="p450"/>
    <property type="match status" value="1"/>
</dbReference>
<keyword evidence="2" id="KW-0408">Iron</keyword>
<organism evidence="3 4">
    <name type="scientific">Kibdelosporangium persicum</name>
    <dbReference type="NCBI Taxonomy" id="2698649"/>
    <lineage>
        <taxon>Bacteria</taxon>
        <taxon>Bacillati</taxon>
        <taxon>Actinomycetota</taxon>
        <taxon>Actinomycetes</taxon>
        <taxon>Pseudonocardiales</taxon>
        <taxon>Pseudonocardiaceae</taxon>
        <taxon>Kibdelosporangium</taxon>
    </lineage>
</organism>
<evidence type="ECO:0000256" key="2">
    <source>
        <dbReference type="RuleBase" id="RU000461"/>
    </source>
</evidence>
<dbReference type="InterPro" id="IPR002397">
    <property type="entry name" value="Cyt_P450_B"/>
</dbReference>
<dbReference type="PROSITE" id="PS00086">
    <property type="entry name" value="CYTOCHROME_P450"/>
    <property type="match status" value="1"/>
</dbReference>
<dbReference type="PANTHER" id="PTHR46696:SF1">
    <property type="entry name" value="CYTOCHROME P450 YJIB-RELATED"/>
    <property type="match status" value="1"/>
</dbReference>
<reference evidence="3 4" key="1">
    <citation type="submission" date="2020-01" db="EMBL/GenBank/DDBJ databases">
        <title>Kibdelosporangium persica a novel Actinomycetes from a hot desert in Iran.</title>
        <authorList>
            <person name="Safaei N."/>
            <person name="Zaburannyi N."/>
            <person name="Mueller R."/>
            <person name="Wink J."/>
        </authorList>
    </citation>
    <scope>NUCLEOTIDE SEQUENCE [LARGE SCALE GENOMIC DNA]</scope>
    <source>
        <strain evidence="3 4">4NS15</strain>
    </source>
</reference>